<dbReference type="Proteomes" id="UP000653231">
    <property type="component" value="Unassembled WGS sequence"/>
</dbReference>
<feature type="region of interest" description="Disordered" evidence="1">
    <location>
        <begin position="72"/>
        <end position="125"/>
    </location>
</feature>
<keyword evidence="3" id="KW-1185">Reference proteome</keyword>
<name>A0ABR8LBL0_9ACTN</name>
<accession>A0ABR8LBL0</accession>
<evidence type="ECO:0008006" key="4">
    <source>
        <dbReference type="Google" id="ProtNLM"/>
    </source>
</evidence>
<organism evidence="2 3">
    <name type="scientific">Microbispora bryophytorum subsp. camponoti</name>
    <dbReference type="NCBI Taxonomy" id="1677852"/>
    <lineage>
        <taxon>Bacteria</taxon>
        <taxon>Bacillati</taxon>
        <taxon>Actinomycetota</taxon>
        <taxon>Actinomycetes</taxon>
        <taxon>Streptosporangiales</taxon>
        <taxon>Streptosporangiaceae</taxon>
        <taxon>Microbispora</taxon>
    </lineage>
</organism>
<comment type="caution">
    <text evidence="2">The sequence shown here is derived from an EMBL/GenBank/DDBJ whole genome shotgun (WGS) entry which is preliminary data.</text>
</comment>
<dbReference type="RefSeq" id="WP_191055365.1">
    <property type="nucleotide sequence ID" value="NZ_JACXRZ010000046.1"/>
</dbReference>
<gene>
    <name evidence="2" type="ORF">IEQ31_34520</name>
</gene>
<dbReference type="EMBL" id="JACXRZ010000046">
    <property type="protein sequence ID" value="MBD3148259.1"/>
    <property type="molecule type" value="Genomic_DNA"/>
</dbReference>
<evidence type="ECO:0000313" key="3">
    <source>
        <dbReference type="Proteomes" id="UP000653231"/>
    </source>
</evidence>
<feature type="compositionally biased region" description="Basic and acidic residues" evidence="1">
    <location>
        <begin position="108"/>
        <end position="125"/>
    </location>
</feature>
<proteinExistence type="predicted"/>
<feature type="compositionally biased region" description="Low complexity" evidence="1">
    <location>
        <begin position="76"/>
        <end position="87"/>
    </location>
</feature>
<sequence length="140" mass="15091">MVMVPFPPSPAEGKLVAAAVDLYLDSVQTTTRDSYAETLAWLTALVGDRAAAVLAPEDYAAVMERWADAATATWNRTCPRSSPSRPGRSARRSSPPTPPGVQRRKSARRGDRSIPRARLDKLSTNDRARCARATAVANAV</sequence>
<evidence type="ECO:0000256" key="1">
    <source>
        <dbReference type="SAM" id="MobiDB-lite"/>
    </source>
</evidence>
<evidence type="ECO:0000313" key="2">
    <source>
        <dbReference type="EMBL" id="MBD3148259.1"/>
    </source>
</evidence>
<protein>
    <recommendedName>
        <fullName evidence="4">Core-binding (CB) domain-containing protein</fullName>
    </recommendedName>
</protein>
<reference evidence="2 3" key="1">
    <citation type="submission" date="2020-09" db="EMBL/GenBank/DDBJ databases">
        <title>Actinomycete isolated from the Camponotus japonicus Mayr.</title>
        <authorList>
            <person name="Gong X."/>
        </authorList>
    </citation>
    <scope>NUCLEOTIDE SEQUENCE [LARGE SCALE GENOMIC DNA]</scope>
    <source>
        <strain evidence="2 3">2C-HV3</strain>
    </source>
</reference>